<gene>
    <name evidence="2" type="ORF">CTKZ_16570</name>
</gene>
<evidence type="ECO:0000313" key="3">
    <source>
        <dbReference type="Proteomes" id="UP000288246"/>
    </source>
</evidence>
<protein>
    <submittedName>
        <fullName evidence="2">Transcriptional regulator</fullName>
    </submittedName>
</protein>
<sequence length="194" mass="21211">MDRIDALPRTAFTLDDAAAAGLSARTIQRLAADGLLERVAQGLYQRPDSATYDVDLYAAVSRAPEATLCLTSALVHHELIDAIPAWTDLALPRGSRRPASASTVRWHLFDAETFSVGRTTTHIEGTGSTVGLYTAERSIVDAFRLRHEIGYETGIEALRTWLRRRGNTPAALLSVARTLPRAQGPLREALNYLT</sequence>
<evidence type="ECO:0000259" key="1">
    <source>
        <dbReference type="Pfam" id="PF13338"/>
    </source>
</evidence>
<dbReference type="OrthoDB" id="9789781at2"/>
<organism evidence="2 3">
    <name type="scientific">Cellulomonas algicola</name>
    <dbReference type="NCBI Taxonomy" id="2071633"/>
    <lineage>
        <taxon>Bacteria</taxon>
        <taxon>Bacillati</taxon>
        <taxon>Actinomycetota</taxon>
        <taxon>Actinomycetes</taxon>
        <taxon>Micrococcales</taxon>
        <taxon>Cellulomonadaceae</taxon>
        <taxon>Cellulomonas</taxon>
    </lineage>
</organism>
<comment type="caution">
    <text evidence="2">The sequence shown here is derived from an EMBL/GenBank/DDBJ whole genome shotgun (WGS) entry which is preliminary data.</text>
</comment>
<dbReference type="Proteomes" id="UP000288246">
    <property type="component" value="Unassembled WGS sequence"/>
</dbReference>
<dbReference type="RefSeq" id="WP_124342612.1">
    <property type="nucleotide sequence ID" value="NZ_BHYL01000120.1"/>
</dbReference>
<keyword evidence="3" id="KW-1185">Reference proteome</keyword>
<reference evidence="2 3" key="1">
    <citation type="submission" date="2018-11" db="EMBL/GenBank/DDBJ databases">
        <title>Draft genome sequence of Cellulomonas takizawaensis strain TKZ-21.</title>
        <authorList>
            <person name="Yamamura H."/>
            <person name="Hayashi T."/>
            <person name="Hamada M."/>
            <person name="Serisawa Y."/>
            <person name="Matsuyama K."/>
            <person name="Nakagawa Y."/>
            <person name="Otoguro M."/>
            <person name="Yanagida F."/>
            <person name="Hayakawa M."/>
        </authorList>
    </citation>
    <scope>NUCLEOTIDE SEQUENCE [LARGE SCALE GENOMIC DNA]</scope>
    <source>
        <strain evidence="2 3">TKZ-21</strain>
    </source>
</reference>
<accession>A0A401UZR9</accession>
<dbReference type="Pfam" id="PF13338">
    <property type="entry name" value="AbiEi_4"/>
    <property type="match status" value="1"/>
</dbReference>
<dbReference type="InterPro" id="IPR025159">
    <property type="entry name" value="AbiEi_N"/>
</dbReference>
<evidence type="ECO:0000313" key="2">
    <source>
        <dbReference type="EMBL" id="GCD20095.1"/>
    </source>
</evidence>
<proteinExistence type="predicted"/>
<dbReference type="EMBL" id="BHYL01000120">
    <property type="protein sequence ID" value="GCD20095.1"/>
    <property type="molecule type" value="Genomic_DNA"/>
</dbReference>
<feature type="domain" description="AbiEi antitoxin N-terminal" evidence="1">
    <location>
        <begin position="12"/>
        <end position="47"/>
    </location>
</feature>
<dbReference type="AlphaFoldDB" id="A0A401UZR9"/>
<name>A0A401UZR9_9CELL</name>